<feature type="compositionally biased region" description="Basic and acidic residues" evidence="1">
    <location>
        <begin position="78"/>
        <end position="90"/>
    </location>
</feature>
<dbReference type="EMBL" id="BKCJ011787243">
    <property type="protein sequence ID" value="GFD52856.1"/>
    <property type="molecule type" value="Genomic_DNA"/>
</dbReference>
<organism evidence="2">
    <name type="scientific">Tanacetum cinerariifolium</name>
    <name type="common">Dalmatian daisy</name>
    <name type="synonym">Chrysanthemum cinerariifolium</name>
    <dbReference type="NCBI Taxonomy" id="118510"/>
    <lineage>
        <taxon>Eukaryota</taxon>
        <taxon>Viridiplantae</taxon>
        <taxon>Streptophyta</taxon>
        <taxon>Embryophyta</taxon>
        <taxon>Tracheophyta</taxon>
        <taxon>Spermatophyta</taxon>
        <taxon>Magnoliopsida</taxon>
        <taxon>eudicotyledons</taxon>
        <taxon>Gunneridae</taxon>
        <taxon>Pentapetalae</taxon>
        <taxon>asterids</taxon>
        <taxon>campanulids</taxon>
        <taxon>Asterales</taxon>
        <taxon>Asteraceae</taxon>
        <taxon>Asteroideae</taxon>
        <taxon>Anthemideae</taxon>
        <taxon>Anthemidinae</taxon>
        <taxon>Tanacetum</taxon>
    </lineage>
</organism>
<sequence length="90" mass="9895">RDVFDQDRCGHGRQEYSPRRLPGAAGNRRQRAQHAVFPGAVPGRLHPRAAAATQPTGAGALPERPEDRRHLHAVVGHRHAEGRESQQRSG</sequence>
<comment type="caution">
    <text evidence="2">The sequence shown here is derived from an EMBL/GenBank/DDBJ whole genome shotgun (WGS) entry which is preliminary data.</text>
</comment>
<proteinExistence type="predicted"/>
<reference evidence="2" key="1">
    <citation type="journal article" date="2019" name="Sci. Rep.">
        <title>Draft genome of Tanacetum cinerariifolium, the natural source of mosquito coil.</title>
        <authorList>
            <person name="Yamashiro T."/>
            <person name="Shiraishi A."/>
            <person name="Satake H."/>
            <person name="Nakayama K."/>
        </authorList>
    </citation>
    <scope>NUCLEOTIDE SEQUENCE</scope>
</reference>
<feature type="region of interest" description="Disordered" evidence="1">
    <location>
        <begin position="1"/>
        <end position="90"/>
    </location>
</feature>
<gene>
    <name evidence="2" type="ORF">Tci_924825</name>
</gene>
<feature type="non-terminal residue" evidence="2">
    <location>
        <position position="1"/>
    </location>
</feature>
<evidence type="ECO:0000313" key="2">
    <source>
        <dbReference type="EMBL" id="GFD52856.1"/>
    </source>
</evidence>
<feature type="compositionally biased region" description="Low complexity" evidence="1">
    <location>
        <begin position="49"/>
        <end position="60"/>
    </location>
</feature>
<protein>
    <submittedName>
        <fullName evidence="2">Uncharacterized protein</fullName>
    </submittedName>
</protein>
<feature type="compositionally biased region" description="Basic and acidic residues" evidence="1">
    <location>
        <begin position="1"/>
        <end position="18"/>
    </location>
</feature>
<name>A0A699X4M2_TANCI</name>
<accession>A0A699X4M2</accession>
<evidence type="ECO:0000256" key="1">
    <source>
        <dbReference type="SAM" id="MobiDB-lite"/>
    </source>
</evidence>
<dbReference type="AlphaFoldDB" id="A0A699X4M2"/>